<dbReference type="InterPro" id="IPR002915">
    <property type="entry name" value="DeoC/FbaB/LacD_aldolase"/>
</dbReference>
<dbReference type="KEGG" id="mlt:VC82_570"/>
<evidence type="ECO:0000256" key="2">
    <source>
        <dbReference type="ARBA" id="ARBA00022490"/>
    </source>
</evidence>
<evidence type="ECO:0000256" key="3">
    <source>
        <dbReference type="ARBA" id="ARBA00023239"/>
    </source>
</evidence>
<gene>
    <name evidence="7" type="primary">deoC</name>
    <name evidence="8" type="ORF">VC82_570</name>
</gene>
<protein>
    <recommendedName>
        <fullName evidence="7">Deoxyribose-phosphate aldolase</fullName>
        <shortName evidence="7">DERA</shortName>
        <ecNumber evidence="7">4.1.2.4</ecNumber>
    </recommendedName>
    <alternativeName>
        <fullName evidence="7">2-deoxy-D-ribose 5-phosphate aldolase</fullName>
    </alternativeName>
    <alternativeName>
        <fullName evidence="7">Phosphodeoxyriboaldolase</fullName>
        <shortName evidence="7">Deoxyriboaldolase</shortName>
    </alternativeName>
</protein>
<dbReference type="EC" id="4.1.2.4" evidence="7"/>
<keyword evidence="9" id="KW-1185">Reference proteome</keyword>
<feature type="active site" description="Proton donor/acceptor" evidence="7">
    <location>
        <position position="184"/>
    </location>
</feature>
<dbReference type="PANTHER" id="PTHR10889:SF1">
    <property type="entry name" value="DEOXYRIBOSE-PHOSPHATE ALDOLASE"/>
    <property type="match status" value="1"/>
</dbReference>
<organism evidence="8 9">
    <name type="scientific">Flagellimonas lutaonensis</name>
    <dbReference type="NCBI Taxonomy" id="516051"/>
    <lineage>
        <taxon>Bacteria</taxon>
        <taxon>Pseudomonadati</taxon>
        <taxon>Bacteroidota</taxon>
        <taxon>Flavobacteriia</taxon>
        <taxon>Flavobacteriales</taxon>
        <taxon>Flavobacteriaceae</taxon>
        <taxon>Flagellimonas</taxon>
    </lineage>
</organism>
<dbReference type="EMBL" id="CP011071">
    <property type="protein sequence ID" value="AKA34243.1"/>
    <property type="molecule type" value="Genomic_DNA"/>
</dbReference>
<dbReference type="InterPro" id="IPR013785">
    <property type="entry name" value="Aldolase_TIM"/>
</dbReference>
<evidence type="ECO:0000256" key="7">
    <source>
        <dbReference type="HAMAP-Rule" id="MF_00114"/>
    </source>
</evidence>
<feature type="active site" description="Schiff-base intermediate with acetaldehyde" evidence="7">
    <location>
        <position position="155"/>
    </location>
</feature>
<dbReference type="UniPathway" id="UPA00002">
    <property type="reaction ID" value="UER00468"/>
</dbReference>
<keyword evidence="3 7" id="KW-0456">Lyase</keyword>
<dbReference type="PIRSF" id="PIRSF001357">
    <property type="entry name" value="DeoC"/>
    <property type="match status" value="1"/>
</dbReference>
<dbReference type="OrthoDB" id="9778711at2"/>
<dbReference type="RefSeq" id="WP_045803203.1">
    <property type="nucleotide sequence ID" value="NZ_CP011071.1"/>
</dbReference>
<dbReference type="InterPro" id="IPR011343">
    <property type="entry name" value="DeoC"/>
</dbReference>
<dbReference type="CDD" id="cd00959">
    <property type="entry name" value="DeoC"/>
    <property type="match status" value="1"/>
</dbReference>
<dbReference type="InterPro" id="IPR028581">
    <property type="entry name" value="DeoC_typeI"/>
</dbReference>
<comment type="function">
    <text evidence="6 7">Catalyzes a reversible aldol reaction between acetaldehyde and D-glyceraldehyde 3-phosphate to generate 2-deoxy-D-ribose 5-phosphate.</text>
</comment>
<dbReference type="PATRIC" id="fig|516051.4.peg.593"/>
<dbReference type="AlphaFoldDB" id="A0A0D5YQS5"/>
<proteinExistence type="inferred from homology"/>
<evidence type="ECO:0000313" key="8">
    <source>
        <dbReference type="EMBL" id="AKA34243.1"/>
    </source>
</evidence>
<dbReference type="Gene3D" id="3.20.20.70">
    <property type="entry name" value="Aldolase class I"/>
    <property type="match status" value="1"/>
</dbReference>
<dbReference type="GO" id="GO:0006018">
    <property type="term" value="P:2-deoxyribose 1-phosphate catabolic process"/>
    <property type="evidence" value="ECO:0007669"/>
    <property type="project" value="UniProtKB-UniRule"/>
</dbReference>
<dbReference type="GO" id="GO:0009264">
    <property type="term" value="P:deoxyribonucleotide catabolic process"/>
    <property type="evidence" value="ECO:0007669"/>
    <property type="project" value="UniProtKB-UniRule"/>
</dbReference>
<comment type="pathway">
    <text evidence="7">Carbohydrate degradation; 2-deoxy-D-ribose 1-phosphate degradation; D-glyceraldehyde 3-phosphate and acetaldehyde from 2-deoxy-alpha-D-ribose 1-phosphate: step 2/2.</text>
</comment>
<dbReference type="Pfam" id="PF01791">
    <property type="entry name" value="DeoC"/>
    <property type="match status" value="1"/>
</dbReference>
<dbReference type="HOGENOM" id="CLU_053595_0_1_10"/>
<name>A0A0D5YQS5_9FLAO</name>
<dbReference type="FunFam" id="3.20.20.70:FF:000044">
    <property type="entry name" value="Deoxyribose-phosphate aldolase"/>
    <property type="match status" value="1"/>
</dbReference>
<dbReference type="PANTHER" id="PTHR10889">
    <property type="entry name" value="DEOXYRIBOSE-PHOSPHATE ALDOLASE"/>
    <property type="match status" value="1"/>
</dbReference>
<evidence type="ECO:0000313" key="9">
    <source>
        <dbReference type="Proteomes" id="UP000032726"/>
    </source>
</evidence>
<dbReference type="STRING" id="516051.VC82_570"/>
<dbReference type="NCBIfam" id="TIGR00126">
    <property type="entry name" value="deoC"/>
    <property type="match status" value="1"/>
</dbReference>
<keyword evidence="2 7" id="KW-0963">Cytoplasm</keyword>
<reference evidence="8 9" key="1">
    <citation type="submission" date="2015-03" db="EMBL/GenBank/DDBJ databases">
        <title>Complete genome sequence of Muricauda lutaonensis CC-HSB-11T, isolated from a coastal hot spring.</title>
        <authorList>
            <person name="Kim K.M."/>
        </authorList>
    </citation>
    <scope>NUCLEOTIDE SEQUENCE [LARGE SCALE GENOMIC DNA]</scope>
    <source>
        <strain evidence="8 9">CC-HSB-11</strain>
    </source>
</reference>
<dbReference type="GO" id="GO:0004139">
    <property type="term" value="F:deoxyribose-phosphate aldolase activity"/>
    <property type="evidence" value="ECO:0007669"/>
    <property type="project" value="UniProtKB-UniRule"/>
</dbReference>
<dbReference type="GO" id="GO:0005737">
    <property type="term" value="C:cytoplasm"/>
    <property type="evidence" value="ECO:0007669"/>
    <property type="project" value="UniProtKB-SubCell"/>
</dbReference>
<feature type="active site" description="Proton donor/acceptor" evidence="7">
    <location>
        <position position="93"/>
    </location>
</feature>
<evidence type="ECO:0000256" key="5">
    <source>
        <dbReference type="ARBA" id="ARBA00048791"/>
    </source>
</evidence>
<sequence length="223" mass="23678">MSVHKPIASYIDHTLLKPTATEADINKLCHEATTHGFHSVCINGCHVALAKKELGRTTVGICTVVGFPLGAMSTGAKVAEAKDYVDKGADEIDMVINIGWIKSNSENRVRDEIAAIKKAIDDRILKVILETCYLTQAEKRTVCELALEAKADFVKTSTGFGTAGATLADIKLMKAVVGDQMGIKASGGIRDRETALRFIDQGASRIGTSSGVAIVLSSTKQGS</sequence>
<dbReference type="GO" id="GO:0016052">
    <property type="term" value="P:carbohydrate catabolic process"/>
    <property type="evidence" value="ECO:0007669"/>
    <property type="project" value="TreeGrafter"/>
</dbReference>
<evidence type="ECO:0000256" key="4">
    <source>
        <dbReference type="ARBA" id="ARBA00023270"/>
    </source>
</evidence>
<dbReference type="SUPFAM" id="SSF51569">
    <property type="entry name" value="Aldolase"/>
    <property type="match status" value="1"/>
</dbReference>
<comment type="similarity">
    <text evidence="1 7">Belongs to the DeoC/FbaB aldolase family. DeoC type 1 subfamily.</text>
</comment>
<accession>A0A0D5YQS5</accession>
<dbReference type="Proteomes" id="UP000032726">
    <property type="component" value="Chromosome"/>
</dbReference>
<comment type="subcellular location">
    <subcellularLocation>
        <location evidence="7">Cytoplasm</location>
    </subcellularLocation>
</comment>
<comment type="catalytic activity">
    <reaction evidence="5 7">
        <text>2-deoxy-D-ribose 5-phosphate = D-glyceraldehyde 3-phosphate + acetaldehyde</text>
        <dbReference type="Rhea" id="RHEA:12821"/>
        <dbReference type="ChEBI" id="CHEBI:15343"/>
        <dbReference type="ChEBI" id="CHEBI:59776"/>
        <dbReference type="ChEBI" id="CHEBI:62877"/>
        <dbReference type="EC" id="4.1.2.4"/>
    </reaction>
</comment>
<keyword evidence="4 7" id="KW-0704">Schiff base</keyword>
<dbReference type="SMART" id="SM01133">
    <property type="entry name" value="DeoC"/>
    <property type="match status" value="1"/>
</dbReference>
<evidence type="ECO:0000256" key="1">
    <source>
        <dbReference type="ARBA" id="ARBA00010936"/>
    </source>
</evidence>
<dbReference type="HAMAP" id="MF_00114">
    <property type="entry name" value="DeoC_type1"/>
    <property type="match status" value="1"/>
</dbReference>
<evidence type="ECO:0000256" key="6">
    <source>
        <dbReference type="ARBA" id="ARBA00056337"/>
    </source>
</evidence>